<feature type="region of interest" description="Disordered" evidence="5">
    <location>
        <begin position="307"/>
        <end position="332"/>
    </location>
</feature>
<reference evidence="8" key="1">
    <citation type="submission" date="2021-01" db="EMBL/GenBank/DDBJ databases">
        <authorList>
            <person name="Corre E."/>
            <person name="Pelletier E."/>
            <person name="Niang G."/>
            <person name="Scheremetjew M."/>
            <person name="Finn R."/>
            <person name="Kale V."/>
            <person name="Holt S."/>
            <person name="Cochrane G."/>
            <person name="Meng A."/>
            <person name="Brown T."/>
            <person name="Cohen L."/>
        </authorList>
    </citation>
    <scope>NUCLEOTIDE SEQUENCE</scope>
    <source>
        <strain evidence="8">CCMP127</strain>
    </source>
</reference>
<dbReference type="AlphaFoldDB" id="A0A7S3KVH3"/>
<dbReference type="InterPro" id="IPR001841">
    <property type="entry name" value="Znf_RING"/>
</dbReference>
<evidence type="ECO:0000256" key="4">
    <source>
        <dbReference type="PROSITE-ProRule" id="PRU00175"/>
    </source>
</evidence>
<keyword evidence="1" id="KW-0479">Metal-binding</keyword>
<keyword evidence="6" id="KW-0812">Transmembrane</keyword>
<name>A0A7S3KVH3_9STRA</name>
<dbReference type="EMBL" id="HBIM01000065">
    <property type="protein sequence ID" value="CAE0401642.1"/>
    <property type="molecule type" value="Transcribed_RNA"/>
</dbReference>
<dbReference type="SMART" id="SM01197">
    <property type="entry name" value="FANCL_C"/>
    <property type="match status" value="1"/>
</dbReference>
<proteinExistence type="predicted"/>
<dbReference type="Gene3D" id="3.30.40.10">
    <property type="entry name" value="Zinc/RING finger domain, C3HC4 (zinc finger)"/>
    <property type="match status" value="1"/>
</dbReference>
<dbReference type="PROSITE" id="PS50089">
    <property type="entry name" value="ZF_RING_2"/>
    <property type="match status" value="1"/>
</dbReference>
<gene>
    <name evidence="8" type="ORF">ACOF00016_LOCUS54</name>
</gene>
<evidence type="ECO:0000256" key="2">
    <source>
        <dbReference type="ARBA" id="ARBA00022771"/>
    </source>
</evidence>
<evidence type="ECO:0000256" key="1">
    <source>
        <dbReference type="ARBA" id="ARBA00022723"/>
    </source>
</evidence>
<dbReference type="PANTHER" id="PTHR14155">
    <property type="entry name" value="RING FINGER DOMAIN-CONTAINING"/>
    <property type="match status" value="1"/>
</dbReference>
<feature type="domain" description="RING-type" evidence="7">
    <location>
        <begin position="190"/>
        <end position="234"/>
    </location>
</feature>
<evidence type="ECO:0000256" key="3">
    <source>
        <dbReference type="ARBA" id="ARBA00022833"/>
    </source>
</evidence>
<evidence type="ECO:0000256" key="5">
    <source>
        <dbReference type="SAM" id="MobiDB-lite"/>
    </source>
</evidence>
<keyword evidence="3" id="KW-0862">Zinc</keyword>
<dbReference type="PANTHER" id="PTHR14155:SF627">
    <property type="entry name" value="OS06G0192800 PROTEIN"/>
    <property type="match status" value="1"/>
</dbReference>
<evidence type="ECO:0000256" key="6">
    <source>
        <dbReference type="SAM" id="Phobius"/>
    </source>
</evidence>
<accession>A0A7S3KVH3</accession>
<feature type="region of interest" description="Disordered" evidence="5">
    <location>
        <begin position="1"/>
        <end position="21"/>
    </location>
</feature>
<feature type="transmembrane region" description="Helical" evidence="6">
    <location>
        <begin position="47"/>
        <end position="72"/>
    </location>
</feature>
<feature type="region of interest" description="Disordered" evidence="5">
    <location>
        <begin position="141"/>
        <end position="181"/>
    </location>
</feature>
<evidence type="ECO:0000313" key="8">
    <source>
        <dbReference type="EMBL" id="CAE0401642.1"/>
    </source>
</evidence>
<dbReference type="SMART" id="SM00184">
    <property type="entry name" value="RING"/>
    <property type="match status" value="1"/>
</dbReference>
<organism evidence="8">
    <name type="scientific">Amphora coffeiformis</name>
    <dbReference type="NCBI Taxonomy" id="265554"/>
    <lineage>
        <taxon>Eukaryota</taxon>
        <taxon>Sar</taxon>
        <taxon>Stramenopiles</taxon>
        <taxon>Ochrophyta</taxon>
        <taxon>Bacillariophyta</taxon>
        <taxon>Bacillariophyceae</taxon>
        <taxon>Bacillariophycidae</taxon>
        <taxon>Thalassiophysales</taxon>
        <taxon>Catenulaceae</taxon>
        <taxon>Amphora</taxon>
    </lineage>
</organism>
<dbReference type="GO" id="GO:0008270">
    <property type="term" value="F:zinc ion binding"/>
    <property type="evidence" value="ECO:0007669"/>
    <property type="project" value="UniProtKB-KW"/>
</dbReference>
<sequence>MRELISLSPLDPNNPDPDESTDVFLRGSTPAPIAPESVHPPEREYTIAVWVLSALLVILSAVLVFVVAHIIYNHRRLRTLTLFPRRRQKAIQERIERRYETVEGWIISKRVQEHTDFCQTCVKDFSTFNEDEWVQKNATMETAQDSHAEDSGSEDGSDQARVVLQSTSSPSTTEDDPLELESAHTGEKECPICFEEFAVGQVISYSANPSCGHVFHHECIKEWLVHHVTCPFCRKVCMHVDEYRGKQKHEHIEELLELHSKRSATTYFCIQEGLVTIPCRIRCTNSELKRLQGRICDCIVDRKELATMRGGNPNNTAGQDDAGDGRDETEPRSLAQDAVLNLETGTEIGEDDYDPTEDVDGQLVGVYAQGNLESNSIGRQVTVERVEQDEAVEEGKNSNKSSRN</sequence>
<evidence type="ECO:0000259" key="7">
    <source>
        <dbReference type="PROSITE" id="PS50089"/>
    </source>
</evidence>
<keyword evidence="6" id="KW-0472">Membrane</keyword>
<feature type="compositionally biased region" description="Low complexity" evidence="5">
    <location>
        <begin position="1"/>
        <end position="13"/>
    </location>
</feature>
<dbReference type="CDD" id="cd16454">
    <property type="entry name" value="RING-H2_PA-TM-RING"/>
    <property type="match status" value="1"/>
</dbReference>
<dbReference type="Pfam" id="PF13639">
    <property type="entry name" value="zf-RING_2"/>
    <property type="match status" value="1"/>
</dbReference>
<dbReference type="InterPro" id="IPR013083">
    <property type="entry name" value="Znf_RING/FYVE/PHD"/>
</dbReference>
<dbReference type="SUPFAM" id="SSF57850">
    <property type="entry name" value="RING/U-box"/>
    <property type="match status" value="1"/>
</dbReference>
<feature type="compositionally biased region" description="Basic and acidic residues" evidence="5">
    <location>
        <begin position="382"/>
        <end position="397"/>
    </location>
</feature>
<protein>
    <recommendedName>
        <fullName evidence="7">RING-type domain-containing protein</fullName>
    </recommendedName>
</protein>
<keyword evidence="2 4" id="KW-0863">Zinc-finger</keyword>
<feature type="region of interest" description="Disordered" evidence="5">
    <location>
        <begin position="374"/>
        <end position="404"/>
    </location>
</feature>
<keyword evidence="6" id="KW-1133">Transmembrane helix</keyword>
<dbReference type="InterPro" id="IPR053238">
    <property type="entry name" value="RING-H2_zinc_finger"/>
</dbReference>